<keyword evidence="1" id="KW-1133">Transmembrane helix</keyword>
<organism evidence="2 3">
    <name type="scientific">Runella slithyformis (strain ATCC 29530 / DSM 19594 / LMG 11500 / NCIMB 11436 / LSU 4)</name>
    <dbReference type="NCBI Taxonomy" id="761193"/>
    <lineage>
        <taxon>Bacteria</taxon>
        <taxon>Pseudomonadati</taxon>
        <taxon>Bacteroidota</taxon>
        <taxon>Cytophagia</taxon>
        <taxon>Cytophagales</taxon>
        <taxon>Spirosomataceae</taxon>
        <taxon>Runella</taxon>
    </lineage>
</organism>
<dbReference type="Proteomes" id="UP000000493">
    <property type="component" value="Chromosome"/>
</dbReference>
<keyword evidence="1" id="KW-0812">Transmembrane</keyword>
<evidence type="ECO:0000313" key="2">
    <source>
        <dbReference type="EMBL" id="AEI48868.1"/>
    </source>
</evidence>
<name>A0A7U4E645_RUNSL</name>
<protein>
    <submittedName>
        <fullName evidence="2">Uncharacterized protein</fullName>
    </submittedName>
</protein>
<reference evidence="3" key="1">
    <citation type="submission" date="2011-06" db="EMBL/GenBank/DDBJ databases">
        <title>The complete genome of chromosome of Runella slithyformis DSM 19594.</title>
        <authorList>
            <consortium name="US DOE Joint Genome Institute (JGI-PGF)"/>
            <person name="Lucas S."/>
            <person name="Han J."/>
            <person name="Lapidus A."/>
            <person name="Bruce D."/>
            <person name="Goodwin L."/>
            <person name="Pitluck S."/>
            <person name="Peters L."/>
            <person name="Kyrpides N."/>
            <person name="Mavromatis K."/>
            <person name="Ivanova N."/>
            <person name="Ovchinnikova G."/>
            <person name="Zhang X."/>
            <person name="Misra M."/>
            <person name="Detter J.C."/>
            <person name="Tapia R."/>
            <person name="Han C."/>
            <person name="Land M."/>
            <person name="Hauser L."/>
            <person name="Markowitz V."/>
            <person name="Cheng J.-F."/>
            <person name="Hugenholtz P."/>
            <person name="Woyke T."/>
            <person name="Wu D."/>
            <person name="Tindall B."/>
            <person name="Faehrich R."/>
            <person name="Brambilla E."/>
            <person name="Klenk H.-P."/>
            <person name="Eisen J.A."/>
        </authorList>
    </citation>
    <scope>NUCLEOTIDE SEQUENCE [LARGE SCALE GENOMIC DNA]</scope>
    <source>
        <strain evidence="3">ATCC 29530 / DSM 19594 / LMG 11500 / NCIMB 11436 / LSU 4</strain>
    </source>
</reference>
<sequence length="79" mass="9325">MGKFIIFVAVLALLVNANNCFMYFTTNKMPEKFYLYPIMLFITLIFTYKLTTNTYITFLKILMLFVGLLSFYILFFGSK</sequence>
<evidence type="ECO:0000256" key="1">
    <source>
        <dbReference type="SAM" id="Phobius"/>
    </source>
</evidence>
<dbReference type="AlphaFoldDB" id="A0A7U4E645"/>
<keyword evidence="3" id="KW-1185">Reference proteome</keyword>
<proteinExistence type="predicted"/>
<accession>A0A7U4E645</accession>
<dbReference type="EMBL" id="CP002859">
    <property type="protein sequence ID" value="AEI48868.1"/>
    <property type="molecule type" value="Genomic_DNA"/>
</dbReference>
<feature type="transmembrane region" description="Helical" evidence="1">
    <location>
        <begin position="33"/>
        <end position="51"/>
    </location>
</feature>
<gene>
    <name evidence="2" type="ordered locus">Runsl_2463</name>
</gene>
<feature type="transmembrane region" description="Helical" evidence="1">
    <location>
        <begin position="58"/>
        <end position="77"/>
    </location>
</feature>
<evidence type="ECO:0000313" key="3">
    <source>
        <dbReference type="Proteomes" id="UP000000493"/>
    </source>
</evidence>
<dbReference type="KEGG" id="rsi:Runsl_2463"/>
<keyword evidence="1" id="KW-0472">Membrane</keyword>
<reference evidence="2 3" key="2">
    <citation type="journal article" date="2012" name="Stand. Genomic Sci.">
        <title>Complete genome sequence of the aquatic bacterium Runella slithyformis type strain (LSU 4(T)).</title>
        <authorList>
            <person name="Copeland A."/>
            <person name="Zhang X."/>
            <person name="Misra M."/>
            <person name="Lapidus A."/>
            <person name="Nolan M."/>
            <person name="Lucas S."/>
            <person name="Deshpande S."/>
            <person name="Cheng J.F."/>
            <person name="Tapia R."/>
            <person name="Goodwin L.A."/>
            <person name="Pitluck S."/>
            <person name="Liolios K."/>
            <person name="Pagani I."/>
            <person name="Ivanova N."/>
            <person name="Mikhailova N."/>
            <person name="Pati A."/>
            <person name="Chen A."/>
            <person name="Palaniappan K."/>
            <person name="Land M."/>
            <person name="Hauser L."/>
            <person name="Pan C."/>
            <person name="Jeffries C.D."/>
            <person name="Detter J.C."/>
            <person name="Brambilla E.M."/>
            <person name="Rohde M."/>
            <person name="Djao O.D."/>
            <person name="Goker M."/>
            <person name="Sikorski J."/>
            <person name="Tindall B.J."/>
            <person name="Woyke T."/>
            <person name="Bristow J."/>
            <person name="Eisen J.A."/>
            <person name="Markowitz V."/>
            <person name="Hugenholtz P."/>
            <person name="Kyrpides N.C."/>
            <person name="Klenk H.P."/>
            <person name="Mavromatis K."/>
        </authorList>
    </citation>
    <scope>NUCLEOTIDE SEQUENCE [LARGE SCALE GENOMIC DNA]</scope>
    <source>
        <strain evidence="3">ATCC 29530 / DSM 19594 / LMG 11500 / NCIMB 11436 / LSU 4</strain>
    </source>
</reference>